<dbReference type="OrthoDB" id="10040362at2759"/>
<name>A0A7M7NE83_STRPU</name>
<protein>
    <submittedName>
        <fullName evidence="2">Uncharacterized protein</fullName>
    </submittedName>
</protein>
<dbReference type="EnsemblMetazoa" id="XM_030979236">
    <property type="protein sequence ID" value="XP_030835096"/>
    <property type="gene ID" value="LOC105440781"/>
</dbReference>
<reference evidence="3" key="1">
    <citation type="submission" date="2015-02" db="EMBL/GenBank/DDBJ databases">
        <title>Genome sequencing for Strongylocentrotus purpuratus.</title>
        <authorList>
            <person name="Murali S."/>
            <person name="Liu Y."/>
            <person name="Vee V."/>
            <person name="English A."/>
            <person name="Wang M."/>
            <person name="Skinner E."/>
            <person name="Han Y."/>
            <person name="Muzny D.M."/>
            <person name="Worley K.C."/>
            <person name="Gibbs R.A."/>
        </authorList>
    </citation>
    <scope>NUCLEOTIDE SEQUENCE</scope>
</reference>
<proteinExistence type="predicted"/>
<feature type="compositionally biased region" description="Basic and acidic residues" evidence="1">
    <location>
        <begin position="576"/>
        <end position="588"/>
    </location>
</feature>
<dbReference type="Proteomes" id="UP000007110">
    <property type="component" value="Unassembled WGS sequence"/>
</dbReference>
<dbReference type="RefSeq" id="XP_030835096.1">
    <property type="nucleotide sequence ID" value="XM_030979236.1"/>
</dbReference>
<feature type="region of interest" description="Disordered" evidence="1">
    <location>
        <begin position="575"/>
        <end position="622"/>
    </location>
</feature>
<dbReference type="PANTHER" id="PTHR47773:SF1">
    <property type="entry name" value="C2H2-TYPE DOMAIN-CONTAINING PROTEIN"/>
    <property type="match status" value="1"/>
</dbReference>
<evidence type="ECO:0000256" key="1">
    <source>
        <dbReference type="SAM" id="MobiDB-lite"/>
    </source>
</evidence>
<dbReference type="PANTHER" id="PTHR47773">
    <property type="entry name" value="SI:DKEY-9I5.2-RELATED"/>
    <property type="match status" value="1"/>
</dbReference>
<feature type="compositionally biased region" description="Polar residues" evidence="1">
    <location>
        <begin position="593"/>
        <end position="611"/>
    </location>
</feature>
<evidence type="ECO:0000313" key="3">
    <source>
        <dbReference type="Proteomes" id="UP000007110"/>
    </source>
</evidence>
<dbReference type="KEGG" id="spu:105440781"/>
<accession>A0A7M7NE83</accession>
<organism evidence="2 3">
    <name type="scientific">Strongylocentrotus purpuratus</name>
    <name type="common">Purple sea urchin</name>
    <dbReference type="NCBI Taxonomy" id="7668"/>
    <lineage>
        <taxon>Eukaryota</taxon>
        <taxon>Metazoa</taxon>
        <taxon>Echinodermata</taxon>
        <taxon>Eleutherozoa</taxon>
        <taxon>Echinozoa</taxon>
        <taxon>Echinoidea</taxon>
        <taxon>Euechinoidea</taxon>
        <taxon>Echinacea</taxon>
        <taxon>Camarodonta</taxon>
        <taxon>Echinidea</taxon>
        <taxon>Strongylocentrotidae</taxon>
        <taxon>Strongylocentrotus</taxon>
    </lineage>
</organism>
<dbReference type="GeneID" id="105440781"/>
<keyword evidence="3" id="KW-1185">Reference proteome</keyword>
<dbReference type="InParanoid" id="A0A7M7NE83"/>
<reference evidence="2" key="2">
    <citation type="submission" date="2021-01" db="UniProtKB">
        <authorList>
            <consortium name="EnsemblMetazoa"/>
        </authorList>
    </citation>
    <scope>IDENTIFICATION</scope>
</reference>
<feature type="region of interest" description="Disordered" evidence="1">
    <location>
        <begin position="286"/>
        <end position="315"/>
    </location>
</feature>
<feature type="compositionally biased region" description="Basic and acidic residues" evidence="1">
    <location>
        <begin position="286"/>
        <end position="304"/>
    </location>
</feature>
<dbReference type="AlphaFoldDB" id="A0A7M7NE83"/>
<evidence type="ECO:0000313" key="2">
    <source>
        <dbReference type="EnsemblMetazoa" id="XP_030835096"/>
    </source>
</evidence>
<sequence length="717" mass="80141">MVVRLDIRHWLHRWDAVVIKQTHAKYGIFISALAGAILAYNSDDMKLLISAIRHGDHDKFSSISDADMLSFVKPYQAASYVRRVTRGVQESAAAVEHILSELKGPAGLDIDGIPLFKSIEAVDAHWATASKHLSCMQDPPNIPLYVAMKTVTLNGVQLTKFRCRRGSNALEGLHSHLLHAVPSHRCGIMPFQVYLLSFAVQWNNRMERLKVAEQKGKMTTTTDPRQIQRMNDHAEILFGKDHLFEPNFIAPMQPPTKAEEEELLGVEYAFSQSTKSFSSKAYYMEKAEEEHKAEDEEEVDKKDEDEGIEDDASNDAPVISASRHMDAVSAQHTVLTKEEQVREEISPVMQDVLTTNRHLHLPGFEQVEALALLLVKLTEGEQHLIPAEIREQIYKAAGELATHDRSARNFVKKYESKWGYTLFGRCLGPESSQSSAAQKTKFGWMKFAQAAQITEESRLLYLVIQLLKNQPSVSCSSPTKTATNIRTRYKRMCDRLFDDPVLSKVNLPLPNINSKSITNFIGKQETRSNFLATTQPKVLRHRKVLSFDPLPAPVELPEMLPNPGYAQVKYSVVPHESGKRRGEKRHSLVYEPGTSSSTRQSTAPCTSTVPTSHAGDEPKPKLPNIAPKVAGFAAVIEGDVDHEKVLEGAFRRPAITSDQVEQRSSQGSFAIPWVLPTEVFEIASIERNESDMYAHGSALDLTEFPLALRAGVGIDYL</sequence>